<protein>
    <submittedName>
        <fullName evidence="2">Uncharacterized protein</fullName>
    </submittedName>
</protein>
<evidence type="ECO:0000313" key="2">
    <source>
        <dbReference type="EMBL" id="MDS0260398.1"/>
    </source>
</evidence>
<dbReference type="Pfam" id="PF19102">
    <property type="entry name" value="DUF5789"/>
    <property type="match status" value="1"/>
</dbReference>
<feature type="region of interest" description="Disordered" evidence="1">
    <location>
        <begin position="1"/>
        <end position="20"/>
    </location>
</feature>
<feature type="compositionally biased region" description="Basic and acidic residues" evidence="1">
    <location>
        <begin position="1"/>
        <end position="18"/>
    </location>
</feature>
<dbReference type="Proteomes" id="UP001259659">
    <property type="component" value="Unassembled WGS sequence"/>
</dbReference>
<organism evidence="2 3">
    <name type="scientific">Haloarcula saliterrae</name>
    <dbReference type="NCBI Taxonomy" id="2950534"/>
    <lineage>
        <taxon>Archaea</taxon>
        <taxon>Methanobacteriati</taxon>
        <taxon>Methanobacteriota</taxon>
        <taxon>Stenosarchaea group</taxon>
        <taxon>Halobacteria</taxon>
        <taxon>Halobacteriales</taxon>
        <taxon>Haloarculaceae</taxon>
        <taxon>Haloarcula</taxon>
    </lineage>
</organism>
<comment type="caution">
    <text evidence="2">The sequence shown here is derived from an EMBL/GenBank/DDBJ whole genome shotgun (WGS) entry which is preliminary data.</text>
</comment>
<dbReference type="EMBL" id="JAMQON010000003">
    <property type="protein sequence ID" value="MDS0260398.1"/>
    <property type="molecule type" value="Genomic_DNA"/>
</dbReference>
<proteinExistence type="predicted"/>
<reference evidence="2 3" key="1">
    <citation type="submission" date="2022-06" db="EMBL/GenBank/DDBJ databases">
        <title>Haloarcula sp. a new haloarchaeum isolate from saline soil.</title>
        <authorList>
            <person name="Strakova D."/>
            <person name="Galisteo C."/>
            <person name="Sanchez-Porro C."/>
            <person name="Ventosa A."/>
        </authorList>
    </citation>
    <scope>NUCLEOTIDE SEQUENCE [LARGE SCALE GENOMIC DNA]</scope>
    <source>
        <strain evidence="2 3">S1CR25-12</strain>
    </source>
</reference>
<dbReference type="InterPro" id="IPR043899">
    <property type="entry name" value="DUF5789"/>
</dbReference>
<evidence type="ECO:0000256" key="1">
    <source>
        <dbReference type="SAM" id="MobiDB-lite"/>
    </source>
</evidence>
<sequence length="199" mass="22290">MPDDKRGREKQARDADRRQRARAIAAELERMEETEPPVATDALDDLETELDEVTFPATGAEVVEAVGERTIPSDEGLVRIGELVPETATETFAVPADVTARVQRPTIAAMMKRIVEANAAVSNDRLGDSRRKAYEKTLRALKSIDADDEDEGVEVITDWIVEQTHEDEQPPGSRSVRRRAAEFCRENGYEIRNDEWLGI</sequence>
<keyword evidence="3" id="KW-1185">Reference proteome</keyword>
<dbReference type="RefSeq" id="WP_310920060.1">
    <property type="nucleotide sequence ID" value="NZ_JAMQON010000003.1"/>
</dbReference>
<name>A0ABU2FDQ8_9EURY</name>
<evidence type="ECO:0000313" key="3">
    <source>
        <dbReference type="Proteomes" id="UP001259659"/>
    </source>
</evidence>
<gene>
    <name evidence="2" type="ORF">NDI56_13420</name>
</gene>
<accession>A0ABU2FDQ8</accession>